<protein>
    <submittedName>
        <fullName evidence="4">AraC family transcriptional regulator</fullName>
    </submittedName>
</protein>
<dbReference type="InterPro" id="IPR018060">
    <property type="entry name" value="HTH_AraC"/>
</dbReference>
<dbReference type="GO" id="GO:0003700">
    <property type="term" value="F:DNA-binding transcription factor activity"/>
    <property type="evidence" value="ECO:0007669"/>
    <property type="project" value="InterPro"/>
</dbReference>
<keyword evidence="2" id="KW-0238">DNA-binding</keyword>
<keyword evidence="3" id="KW-0804">Transcription</keyword>
<dbReference type="EMBL" id="AP022614">
    <property type="protein sequence ID" value="BBZ47674.1"/>
    <property type="molecule type" value="Genomic_DNA"/>
</dbReference>
<evidence type="ECO:0000313" key="4">
    <source>
        <dbReference type="EMBL" id="BBZ47674.1"/>
    </source>
</evidence>
<dbReference type="OrthoDB" id="9799345at2"/>
<dbReference type="Gene3D" id="1.10.10.60">
    <property type="entry name" value="Homeodomain-like"/>
    <property type="match status" value="1"/>
</dbReference>
<dbReference type="Pfam" id="PF12833">
    <property type="entry name" value="HTH_18"/>
    <property type="match status" value="1"/>
</dbReference>
<gene>
    <name evidence="4" type="ORF">MPRM_49550</name>
</gene>
<dbReference type="SMART" id="SM00342">
    <property type="entry name" value="HTH_ARAC"/>
    <property type="match status" value="1"/>
</dbReference>
<keyword evidence="1" id="KW-0805">Transcription regulation</keyword>
<dbReference type="Proteomes" id="UP000467105">
    <property type="component" value="Chromosome"/>
</dbReference>
<dbReference type="PRINTS" id="PR00032">
    <property type="entry name" value="HTHARAC"/>
</dbReference>
<evidence type="ECO:0000313" key="5">
    <source>
        <dbReference type="Proteomes" id="UP000467105"/>
    </source>
</evidence>
<dbReference type="InterPro" id="IPR035418">
    <property type="entry name" value="AraC-bd_2"/>
</dbReference>
<keyword evidence="5" id="KW-1185">Reference proteome</keyword>
<sequence length="335" mass="36665">MTYCNSVGAQHFEALAQFVSARLVPMGLSCDKIDTFRAEAHFANLGIVQLSSLRIGNAFIARRTRKHIANAGPEYLKVVRQIVGTSVVSQGDRQAALAAGDFVLYDTTRPYQIIGSRQCQMQAMLFGRDELRLLPSGLERIVARPISGREGLGLVVSQYLSGIARQLHAGECSRSYRLGDATLSLIAALFTERFGYPGGSDLGEGKTGLLLQVRTYIEHRLGDPRLDLANIAAAHHVSIRTLQKLFESDGQTVTGWIRARRIEHCRKDLANISLADEPISTIASRWGLVDPAHFSRLFKTTYGLTPRDYRTSALSLPETVAGTLAPGGAHFNELS</sequence>
<accession>A0A7I7Z375</accession>
<dbReference type="SUPFAM" id="SSF46689">
    <property type="entry name" value="Homeodomain-like"/>
    <property type="match status" value="1"/>
</dbReference>
<dbReference type="GO" id="GO:0043565">
    <property type="term" value="F:sequence-specific DNA binding"/>
    <property type="evidence" value="ECO:0007669"/>
    <property type="project" value="InterPro"/>
</dbReference>
<dbReference type="PROSITE" id="PS01124">
    <property type="entry name" value="HTH_ARAC_FAMILY_2"/>
    <property type="match status" value="1"/>
</dbReference>
<dbReference type="PANTHER" id="PTHR46796">
    <property type="entry name" value="HTH-TYPE TRANSCRIPTIONAL ACTIVATOR RHAS-RELATED"/>
    <property type="match status" value="1"/>
</dbReference>
<organism evidence="4 5">
    <name type="scientific">Mycobacterium parmense</name>
    <dbReference type="NCBI Taxonomy" id="185642"/>
    <lineage>
        <taxon>Bacteria</taxon>
        <taxon>Bacillati</taxon>
        <taxon>Actinomycetota</taxon>
        <taxon>Actinomycetes</taxon>
        <taxon>Mycobacteriales</taxon>
        <taxon>Mycobacteriaceae</taxon>
        <taxon>Mycobacterium</taxon>
        <taxon>Mycobacterium simiae complex</taxon>
    </lineage>
</organism>
<dbReference type="InterPro" id="IPR009057">
    <property type="entry name" value="Homeodomain-like_sf"/>
</dbReference>
<dbReference type="AlphaFoldDB" id="A0A7I7Z375"/>
<dbReference type="PANTHER" id="PTHR46796:SF6">
    <property type="entry name" value="ARAC SUBFAMILY"/>
    <property type="match status" value="1"/>
</dbReference>
<evidence type="ECO:0000256" key="2">
    <source>
        <dbReference type="ARBA" id="ARBA00023125"/>
    </source>
</evidence>
<proteinExistence type="predicted"/>
<dbReference type="RefSeq" id="WP_085271217.1">
    <property type="nucleotide sequence ID" value="NZ_AP022614.1"/>
</dbReference>
<evidence type="ECO:0000256" key="3">
    <source>
        <dbReference type="ARBA" id="ARBA00023163"/>
    </source>
</evidence>
<dbReference type="InterPro" id="IPR020449">
    <property type="entry name" value="Tscrpt_reg_AraC-type_HTH"/>
</dbReference>
<evidence type="ECO:0000256" key="1">
    <source>
        <dbReference type="ARBA" id="ARBA00023015"/>
    </source>
</evidence>
<reference evidence="4 5" key="1">
    <citation type="journal article" date="2019" name="Emerg. Microbes Infect.">
        <title>Comprehensive subspecies identification of 175 nontuberculous mycobacteria species based on 7547 genomic profiles.</title>
        <authorList>
            <person name="Matsumoto Y."/>
            <person name="Kinjo T."/>
            <person name="Motooka D."/>
            <person name="Nabeya D."/>
            <person name="Jung N."/>
            <person name="Uechi K."/>
            <person name="Horii T."/>
            <person name="Iida T."/>
            <person name="Fujita J."/>
            <person name="Nakamura S."/>
        </authorList>
    </citation>
    <scope>NUCLEOTIDE SEQUENCE [LARGE SCALE GENOMIC DNA]</scope>
    <source>
        <strain evidence="4 5">JCM 14742</strain>
    </source>
</reference>
<dbReference type="InterPro" id="IPR050204">
    <property type="entry name" value="AraC_XylS_family_regulators"/>
</dbReference>
<dbReference type="Pfam" id="PF14525">
    <property type="entry name" value="AraC_binding_2"/>
    <property type="match status" value="1"/>
</dbReference>
<name>A0A7I7Z375_9MYCO</name>